<organism evidence="2 3">
    <name type="scientific">Mycena citricolor</name>
    <dbReference type="NCBI Taxonomy" id="2018698"/>
    <lineage>
        <taxon>Eukaryota</taxon>
        <taxon>Fungi</taxon>
        <taxon>Dikarya</taxon>
        <taxon>Basidiomycota</taxon>
        <taxon>Agaricomycotina</taxon>
        <taxon>Agaricomycetes</taxon>
        <taxon>Agaricomycetidae</taxon>
        <taxon>Agaricales</taxon>
        <taxon>Marasmiineae</taxon>
        <taxon>Mycenaceae</taxon>
        <taxon>Mycena</taxon>
    </lineage>
</organism>
<sequence>MSPSPFSRLIHDFLISTVLSFLSVIGGIHILLHILNTYFTTTAASGSGTLASSVLPPAGVYLLETHARHIIQISDSHSYLVTVFEMTVACTVILLAVHEVIWSVGCSFGWWSGDNSEHDISALRSLEEGFVLLCADLCADSEGENEMKEEEGSGNHTHWVADESMTREVLMTSTVNGERRHMIDIRFCA</sequence>
<protein>
    <submittedName>
        <fullName evidence="2">Uncharacterized protein</fullName>
    </submittedName>
</protein>
<comment type="caution">
    <text evidence="2">The sequence shown here is derived from an EMBL/GenBank/DDBJ whole genome shotgun (WGS) entry which is preliminary data.</text>
</comment>
<evidence type="ECO:0000256" key="1">
    <source>
        <dbReference type="SAM" id="Phobius"/>
    </source>
</evidence>
<reference evidence="2" key="1">
    <citation type="submission" date="2023-11" db="EMBL/GenBank/DDBJ databases">
        <authorList>
            <person name="De Vega J J."/>
            <person name="De Vega J J."/>
        </authorList>
    </citation>
    <scope>NUCLEOTIDE SEQUENCE</scope>
</reference>
<feature type="transmembrane region" description="Helical" evidence="1">
    <location>
        <begin position="12"/>
        <end position="35"/>
    </location>
</feature>
<dbReference type="Proteomes" id="UP001295794">
    <property type="component" value="Unassembled WGS sequence"/>
</dbReference>
<dbReference type="EMBL" id="CAVNYO010000406">
    <property type="protein sequence ID" value="CAK5276348.1"/>
    <property type="molecule type" value="Genomic_DNA"/>
</dbReference>
<keyword evidence="1" id="KW-1133">Transmembrane helix</keyword>
<keyword evidence="1" id="KW-0472">Membrane</keyword>
<dbReference type="AlphaFoldDB" id="A0AAD2HK50"/>
<name>A0AAD2HK50_9AGAR</name>
<evidence type="ECO:0000313" key="3">
    <source>
        <dbReference type="Proteomes" id="UP001295794"/>
    </source>
</evidence>
<keyword evidence="1" id="KW-0812">Transmembrane</keyword>
<gene>
    <name evidence="2" type="ORF">MYCIT1_LOCUS24519</name>
</gene>
<evidence type="ECO:0000313" key="2">
    <source>
        <dbReference type="EMBL" id="CAK5276348.1"/>
    </source>
</evidence>
<accession>A0AAD2HK50</accession>
<keyword evidence="3" id="KW-1185">Reference proteome</keyword>
<proteinExistence type="predicted"/>